<evidence type="ECO:0000313" key="1">
    <source>
        <dbReference type="EMBL" id="KAG6487959.1"/>
    </source>
</evidence>
<dbReference type="PANTHER" id="PTHR11439:SF482">
    <property type="entry name" value="GAG-PRE-INTEGRASE DOMAIN-CONTAINING PROTEIN"/>
    <property type="match status" value="1"/>
</dbReference>
<protein>
    <submittedName>
        <fullName evidence="1">Uncharacterized protein</fullName>
    </submittedName>
</protein>
<comment type="caution">
    <text evidence="1">The sequence shown here is derived from an EMBL/GenBank/DDBJ whole genome shotgun (WGS) entry which is preliminary data.</text>
</comment>
<gene>
    <name evidence="1" type="ORF">ZIOFF_056698</name>
</gene>
<dbReference type="PANTHER" id="PTHR11439">
    <property type="entry name" value="GAG-POL-RELATED RETROTRANSPOSON"/>
    <property type="match status" value="1"/>
</dbReference>
<dbReference type="EMBL" id="JACMSC010000015">
    <property type="protein sequence ID" value="KAG6487959.1"/>
    <property type="molecule type" value="Genomic_DNA"/>
</dbReference>
<accession>A0A8J5FGL6</accession>
<sequence>MTRPDITYAVSVVSQYMHAPKTIHMKAVDRILRYLKSCPGKGLLFKGGGDMKVVIHLHQLISIVPSTSKTNSAENFAPYAKGSIAMTIDPDVPTM</sequence>
<dbReference type="AlphaFoldDB" id="A0A8J5FGL6"/>
<evidence type="ECO:0000313" key="2">
    <source>
        <dbReference type="Proteomes" id="UP000734854"/>
    </source>
</evidence>
<dbReference type="Proteomes" id="UP000734854">
    <property type="component" value="Unassembled WGS sequence"/>
</dbReference>
<reference evidence="1 2" key="1">
    <citation type="submission" date="2020-08" db="EMBL/GenBank/DDBJ databases">
        <title>Plant Genome Project.</title>
        <authorList>
            <person name="Zhang R.-G."/>
        </authorList>
    </citation>
    <scope>NUCLEOTIDE SEQUENCE [LARGE SCALE GENOMIC DNA]</scope>
    <source>
        <tissue evidence="1">Rhizome</tissue>
    </source>
</reference>
<keyword evidence="2" id="KW-1185">Reference proteome</keyword>
<name>A0A8J5FGL6_ZINOF</name>
<organism evidence="1 2">
    <name type="scientific">Zingiber officinale</name>
    <name type="common">Ginger</name>
    <name type="synonym">Amomum zingiber</name>
    <dbReference type="NCBI Taxonomy" id="94328"/>
    <lineage>
        <taxon>Eukaryota</taxon>
        <taxon>Viridiplantae</taxon>
        <taxon>Streptophyta</taxon>
        <taxon>Embryophyta</taxon>
        <taxon>Tracheophyta</taxon>
        <taxon>Spermatophyta</taxon>
        <taxon>Magnoliopsida</taxon>
        <taxon>Liliopsida</taxon>
        <taxon>Zingiberales</taxon>
        <taxon>Zingiberaceae</taxon>
        <taxon>Zingiber</taxon>
    </lineage>
</organism>
<proteinExistence type="predicted"/>